<dbReference type="EMBL" id="CAJMXA010004149">
    <property type="protein sequence ID" value="CAE6535904.1"/>
    <property type="molecule type" value="Genomic_DNA"/>
</dbReference>
<proteinExistence type="predicted"/>
<organism evidence="1 2">
    <name type="scientific">Rhizoctonia solani</name>
    <dbReference type="NCBI Taxonomy" id="456999"/>
    <lineage>
        <taxon>Eukaryota</taxon>
        <taxon>Fungi</taxon>
        <taxon>Dikarya</taxon>
        <taxon>Basidiomycota</taxon>
        <taxon>Agaricomycotina</taxon>
        <taxon>Agaricomycetes</taxon>
        <taxon>Cantharellales</taxon>
        <taxon>Ceratobasidiaceae</taxon>
        <taxon>Rhizoctonia</taxon>
    </lineage>
</organism>
<evidence type="ECO:0000313" key="1">
    <source>
        <dbReference type="EMBL" id="CAE6535904.1"/>
    </source>
</evidence>
<evidence type="ECO:0000313" key="2">
    <source>
        <dbReference type="Proteomes" id="UP000663853"/>
    </source>
</evidence>
<name>A0A8H3DL66_9AGAM</name>
<dbReference type="AlphaFoldDB" id="A0A8H3DL66"/>
<gene>
    <name evidence="1" type="ORF">RDB_LOCUS178503</name>
</gene>
<protein>
    <submittedName>
        <fullName evidence="1">Uncharacterized protein</fullName>
    </submittedName>
</protein>
<reference evidence="1" key="1">
    <citation type="submission" date="2021-01" db="EMBL/GenBank/DDBJ databases">
        <authorList>
            <person name="Kaushik A."/>
        </authorList>
    </citation>
    <scope>NUCLEOTIDE SEQUENCE</scope>
    <source>
        <strain evidence="1">AG6-10EEA</strain>
    </source>
</reference>
<dbReference type="Proteomes" id="UP000663853">
    <property type="component" value="Unassembled WGS sequence"/>
</dbReference>
<comment type="caution">
    <text evidence="1">The sequence shown here is derived from an EMBL/GenBank/DDBJ whole genome shotgun (WGS) entry which is preliminary data.</text>
</comment>
<sequence length="256" mass="28766">MSTQYQCVALIKILRYLAPRQVDERSYAELQELVAILSDPFEKIRAGNSDLADIQQSIGLVRRALRNYMKTLSDVDPTVVTALLELVDAARRKDEAKANSMISFTFVKKPGSEGIKRSVRFVLYEAGGRKQLWVKNILADSDFADWIFDLNRDSGKPRIALLDNIHFYVGFRGELDGAESIGLISGGNFRAKRAVSSFEEALQPYDEFGGKIYALVDRSPQVHFLFLVDTQLLGVLSLAMLIGRQYRKKALVLKGK</sequence>
<accession>A0A8H3DL66</accession>